<comment type="caution">
    <text evidence="1">The sequence shown here is derived from an EMBL/GenBank/DDBJ whole genome shotgun (WGS) entry which is preliminary data.</text>
</comment>
<name>A0ABD6DF97_9EURY</name>
<evidence type="ECO:0000313" key="1">
    <source>
        <dbReference type="EMBL" id="MFD1644959.1"/>
    </source>
</evidence>
<keyword evidence="2" id="KW-1185">Reference proteome</keyword>
<organism evidence="1 2">
    <name type="scientific">Haloarchaeobius litoreus</name>
    <dbReference type="NCBI Taxonomy" id="755306"/>
    <lineage>
        <taxon>Archaea</taxon>
        <taxon>Methanobacteriati</taxon>
        <taxon>Methanobacteriota</taxon>
        <taxon>Stenosarchaea group</taxon>
        <taxon>Halobacteria</taxon>
        <taxon>Halobacteriales</taxon>
        <taxon>Halorubellaceae</taxon>
        <taxon>Haloarchaeobius</taxon>
    </lineage>
</organism>
<proteinExistence type="predicted"/>
<reference evidence="1 2" key="1">
    <citation type="journal article" date="2019" name="Int. J. Syst. Evol. Microbiol.">
        <title>The Global Catalogue of Microorganisms (GCM) 10K type strain sequencing project: providing services to taxonomists for standard genome sequencing and annotation.</title>
        <authorList>
            <consortium name="The Broad Institute Genomics Platform"/>
            <consortium name="The Broad Institute Genome Sequencing Center for Infectious Disease"/>
            <person name="Wu L."/>
            <person name="Ma J."/>
        </authorList>
    </citation>
    <scope>NUCLEOTIDE SEQUENCE [LARGE SCALE GENOMIC DNA]</scope>
    <source>
        <strain evidence="1 2">CGMCC 1.10390</strain>
    </source>
</reference>
<gene>
    <name evidence="1" type="ORF">ACFSBL_04605</name>
</gene>
<dbReference type="EMBL" id="JBHUDO010000001">
    <property type="protein sequence ID" value="MFD1644959.1"/>
    <property type="molecule type" value="Genomic_DNA"/>
</dbReference>
<evidence type="ECO:0000313" key="2">
    <source>
        <dbReference type="Proteomes" id="UP001597034"/>
    </source>
</evidence>
<accession>A0ABD6DF97</accession>
<dbReference type="InterPro" id="IPR045396">
    <property type="entry name" value="DUF6517"/>
</dbReference>
<sequence length="204" mass="22256">MSASPYPTLAPDGDGWRLKEESTDVVFDLATVRVLGATRLYEDAELRRAVRETTDGALDQPWRFLFATQLSFEPPLTPGVGPAALYPTVVSSARRQFASDLRERGFKRVERGRGERMRTNNGARARLTRYEATFPLADVLDGDADLPPDAAVAVEGWLSVWLADGQFRLAGGAYPTDGLDAVAPGVADDPGTYRNELLSVLRSV</sequence>
<dbReference type="Proteomes" id="UP001597034">
    <property type="component" value="Unassembled WGS sequence"/>
</dbReference>
<protein>
    <submittedName>
        <fullName evidence="1">Uncharacterized protein</fullName>
    </submittedName>
</protein>
<dbReference type="AlphaFoldDB" id="A0ABD6DF97"/>
<dbReference type="RefSeq" id="WP_256400199.1">
    <property type="nucleotide sequence ID" value="NZ_JANHJR010000002.1"/>
</dbReference>
<dbReference type="Pfam" id="PF20127">
    <property type="entry name" value="DUF6517"/>
    <property type="match status" value="1"/>
</dbReference>